<organism evidence="15">
    <name type="scientific">mine drainage metagenome</name>
    <dbReference type="NCBI Taxonomy" id="410659"/>
    <lineage>
        <taxon>unclassified sequences</taxon>
        <taxon>metagenomes</taxon>
        <taxon>ecological metagenomes</taxon>
    </lineage>
</organism>
<name>T1AE80_9ZZZZ</name>
<protein>
    <submittedName>
        <fullName evidence="15">UDP-N-acetylglucosamine pyrophosphorylase</fullName>
    </submittedName>
</protein>
<dbReference type="InterPro" id="IPR011004">
    <property type="entry name" value="Trimer_LpxA-like_sf"/>
</dbReference>
<evidence type="ECO:0000256" key="13">
    <source>
        <dbReference type="ARBA" id="ARBA00048493"/>
    </source>
</evidence>
<evidence type="ECO:0000256" key="10">
    <source>
        <dbReference type="ARBA" id="ARBA00023315"/>
    </source>
</evidence>
<evidence type="ECO:0000256" key="8">
    <source>
        <dbReference type="ARBA" id="ARBA00022984"/>
    </source>
</evidence>
<evidence type="ECO:0000256" key="11">
    <source>
        <dbReference type="ARBA" id="ARBA00023316"/>
    </source>
</evidence>
<keyword evidence="9" id="KW-0511">Multifunctional enzyme</keyword>
<keyword evidence="7" id="KW-0133">Cell shape</keyword>
<dbReference type="GO" id="GO:0003977">
    <property type="term" value="F:UDP-N-acetylglucosamine diphosphorylase activity"/>
    <property type="evidence" value="ECO:0007669"/>
    <property type="project" value="UniProtKB-EC"/>
</dbReference>
<evidence type="ECO:0000256" key="7">
    <source>
        <dbReference type="ARBA" id="ARBA00022960"/>
    </source>
</evidence>
<dbReference type="Gene3D" id="3.90.550.10">
    <property type="entry name" value="Spore Coat Polysaccharide Biosynthesis Protein SpsA, Chain A"/>
    <property type="match status" value="1"/>
</dbReference>
<evidence type="ECO:0000256" key="6">
    <source>
        <dbReference type="ARBA" id="ARBA00022842"/>
    </source>
</evidence>
<comment type="catalytic activity">
    <reaction evidence="12">
        <text>alpha-D-glucosamine 1-phosphate + acetyl-CoA = N-acetyl-alpha-D-glucosamine 1-phosphate + CoA + H(+)</text>
        <dbReference type="Rhea" id="RHEA:13725"/>
        <dbReference type="ChEBI" id="CHEBI:15378"/>
        <dbReference type="ChEBI" id="CHEBI:57287"/>
        <dbReference type="ChEBI" id="CHEBI:57288"/>
        <dbReference type="ChEBI" id="CHEBI:57776"/>
        <dbReference type="ChEBI" id="CHEBI:58516"/>
        <dbReference type="EC" id="2.3.1.157"/>
    </reaction>
</comment>
<dbReference type="Gene3D" id="2.160.10.10">
    <property type="entry name" value="Hexapeptide repeat proteins"/>
    <property type="match status" value="1"/>
</dbReference>
<dbReference type="GO" id="GO:0008360">
    <property type="term" value="P:regulation of cell shape"/>
    <property type="evidence" value="ECO:0007669"/>
    <property type="project" value="UniProtKB-KW"/>
</dbReference>
<sequence>MRAAFPEERASWVLQERQLGTGHAAQQAVPRVPDDDTVLVLYGDVPLLGAEPLDRLVRMGAAGELGLLTMVPEDPAGYGRIVRDASGRVARSVEQKDATPEELAIRECNTGVLAAPARRLKGWLAQLRNDNAQGEYYLTDVIGLAVSQGVVVNPVSLADPIEALGVNDKVQLARLESVCRRRAVQALMTAGVTVVDPARIDVRGSVMHGQDVFVDINVVFEGRVKLGSGFASVPAASYATAKWAMTPSCSVLRAGGCGDRRRGPHRAVFPGATDHRARPGRARRQLRGGQ</sequence>
<comment type="cofactor">
    <cofactor evidence="1">
        <name>Mg(2+)</name>
        <dbReference type="ChEBI" id="CHEBI:18420"/>
    </cofactor>
</comment>
<proteinExistence type="predicted"/>
<dbReference type="PANTHER" id="PTHR43584">
    <property type="entry name" value="NUCLEOTIDYL TRANSFERASE"/>
    <property type="match status" value="1"/>
</dbReference>
<keyword evidence="10" id="KW-0012">Acyltransferase</keyword>
<reference evidence="15" key="1">
    <citation type="submission" date="2013-08" db="EMBL/GenBank/DDBJ databases">
        <authorList>
            <person name="Mendez C."/>
            <person name="Richter M."/>
            <person name="Ferrer M."/>
            <person name="Sanchez J."/>
        </authorList>
    </citation>
    <scope>NUCLEOTIDE SEQUENCE</scope>
</reference>
<dbReference type="InterPro" id="IPR050065">
    <property type="entry name" value="GlmU-like"/>
</dbReference>
<dbReference type="EMBL" id="AUZX01012438">
    <property type="protein sequence ID" value="EQD39304.1"/>
    <property type="molecule type" value="Genomic_DNA"/>
</dbReference>
<evidence type="ECO:0000256" key="14">
    <source>
        <dbReference type="SAM" id="MobiDB-lite"/>
    </source>
</evidence>
<dbReference type="GO" id="GO:0019134">
    <property type="term" value="F:glucosamine-1-phosphate N-acetyltransferase activity"/>
    <property type="evidence" value="ECO:0007669"/>
    <property type="project" value="UniProtKB-EC"/>
</dbReference>
<dbReference type="InterPro" id="IPR029044">
    <property type="entry name" value="Nucleotide-diphossugar_trans"/>
</dbReference>
<keyword evidence="11" id="KW-0961">Cell wall biogenesis/degradation</keyword>
<accession>T1AE80</accession>
<dbReference type="AlphaFoldDB" id="T1AE80"/>
<dbReference type="GO" id="GO:0009252">
    <property type="term" value="P:peptidoglycan biosynthetic process"/>
    <property type="evidence" value="ECO:0007669"/>
    <property type="project" value="UniProtKB-KW"/>
</dbReference>
<evidence type="ECO:0000256" key="3">
    <source>
        <dbReference type="ARBA" id="ARBA00022679"/>
    </source>
</evidence>
<dbReference type="PANTHER" id="PTHR43584:SF3">
    <property type="entry name" value="BIFUNCTIONAL PROTEIN GLMU"/>
    <property type="match status" value="1"/>
</dbReference>
<feature type="region of interest" description="Disordered" evidence="14">
    <location>
        <begin position="266"/>
        <end position="290"/>
    </location>
</feature>
<evidence type="ECO:0000256" key="2">
    <source>
        <dbReference type="ARBA" id="ARBA00022490"/>
    </source>
</evidence>
<evidence type="ECO:0000256" key="1">
    <source>
        <dbReference type="ARBA" id="ARBA00001946"/>
    </source>
</evidence>
<dbReference type="GO" id="GO:0046872">
    <property type="term" value="F:metal ion binding"/>
    <property type="evidence" value="ECO:0007669"/>
    <property type="project" value="UniProtKB-KW"/>
</dbReference>
<keyword evidence="6" id="KW-0460">Magnesium</keyword>
<feature type="non-terminal residue" evidence="15">
    <location>
        <position position="290"/>
    </location>
</feature>
<gene>
    <name evidence="15" type="ORF">B1A_16919</name>
</gene>
<comment type="catalytic activity">
    <reaction evidence="13">
        <text>N-acetyl-alpha-D-glucosamine 1-phosphate + UTP + H(+) = UDP-N-acetyl-alpha-D-glucosamine + diphosphate</text>
        <dbReference type="Rhea" id="RHEA:13509"/>
        <dbReference type="ChEBI" id="CHEBI:15378"/>
        <dbReference type="ChEBI" id="CHEBI:33019"/>
        <dbReference type="ChEBI" id="CHEBI:46398"/>
        <dbReference type="ChEBI" id="CHEBI:57705"/>
        <dbReference type="ChEBI" id="CHEBI:57776"/>
        <dbReference type="EC" id="2.7.7.23"/>
    </reaction>
</comment>
<evidence type="ECO:0000256" key="9">
    <source>
        <dbReference type="ARBA" id="ARBA00023268"/>
    </source>
</evidence>
<reference evidence="15" key="2">
    <citation type="journal article" date="2014" name="ISME J.">
        <title>Microbial stratification in low pH oxic and suboxic macroscopic growths along an acid mine drainage.</title>
        <authorList>
            <person name="Mendez-Garcia C."/>
            <person name="Mesa V."/>
            <person name="Sprenger R.R."/>
            <person name="Richter M."/>
            <person name="Diez M.S."/>
            <person name="Solano J."/>
            <person name="Bargiela R."/>
            <person name="Golyshina O.V."/>
            <person name="Manteca A."/>
            <person name="Ramos J.L."/>
            <person name="Gallego J.R."/>
            <person name="Llorente I."/>
            <person name="Martins Dos Santos V.A."/>
            <person name="Jensen O.N."/>
            <person name="Pelaez A.I."/>
            <person name="Sanchez J."/>
            <person name="Ferrer M."/>
        </authorList>
    </citation>
    <scope>NUCLEOTIDE SEQUENCE</scope>
</reference>
<evidence type="ECO:0000313" key="15">
    <source>
        <dbReference type="EMBL" id="EQD39304.1"/>
    </source>
</evidence>
<keyword evidence="2" id="KW-0963">Cytoplasm</keyword>
<keyword evidence="8" id="KW-0573">Peptidoglycan synthesis</keyword>
<dbReference type="GO" id="GO:0071555">
    <property type="term" value="P:cell wall organization"/>
    <property type="evidence" value="ECO:0007669"/>
    <property type="project" value="UniProtKB-KW"/>
</dbReference>
<dbReference type="SUPFAM" id="SSF51161">
    <property type="entry name" value="Trimeric LpxA-like enzymes"/>
    <property type="match status" value="1"/>
</dbReference>
<comment type="caution">
    <text evidence="15">The sequence shown here is derived from an EMBL/GenBank/DDBJ whole genome shotgun (WGS) entry which is preliminary data.</text>
</comment>
<keyword evidence="4" id="KW-0548">Nucleotidyltransferase</keyword>
<evidence type="ECO:0000256" key="5">
    <source>
        <dbReference type="ARBA" id="ARBA00022723"/>
    </source>
</evidence>
<evidence type="ECO:0000256" key="12">
    <source>
        <dbReference type="ARBA" id="ARBA00048247"/>
    </source>
</evidence>
<keyword evidence="5" id="KW-0479">Metal-binding</keyword>
<dbReference type="SUPFAM" id="SSF53448">
    <property type="entry name" value="Nucleotide-diphospho-sugar transferases"/>
    <property type="match status" value="1"/>
</dbReference>
<evidence type="ECO:0000256" key="4">
    <source>
        <dbReference type="ARBA" id="ARBA00022695"/>
    </source>
</evidence>
<feature type="compositionally biased region" description="Basic residues" evidence="14">
    <location>
        <begin position="278"/>
        <end position="290"/>
    </location>
</feature>
<keyword evidence="3" id="KW-0808">Transferase</keyword>
<dbReference type="CDD" id="cd02540">
    <property type="entry name" value="GT2_GlmU_N_bac"/>
    <property type="match status" value="1"/>
</dbReference>